<gene>
    <name evidence="3" type="ORF">H257_06061</name>
</gene>
<feature type="transmembrane region" description="Helical" evidence="1">
    <location>
        <begin position="44"/>
        <end position="61"/>
    </location>
</feature>
<organism evidence="3">
    <name type="scientific">Aphanomyces astaci</name>
    <name type="common">Crayfish plague agent</name>
    <dbReference type="NCBI Taxonomy" id="112090"/>
    <lineage>
        <taxon>Eukaryota</taxon>
        <taxon>Sar</taxon>
        <taxon>Stramenopiles</taxon>
        <taxon>Oomycota</taxon>
        <taxon>Saprolegniomycetes</taxon>
        <taxon>Saprolegniales</taxon>
        <taxon>Verrucalvaceae</taxon>
        <taxon>Aphanomyces</taxon>
    </lineage>
</organism>
<keyword evidence="1" id="KW-0812">Transmembrane</keyword>
<sequence length="237" mass="26487">MGVVATAIGTHLTTIFTTPVGQAIAFASVAGYLTYYYVGDITNWSFQDFGFVVAVTAVVLLHRYRLKSYIEHDPTQRILDDVVPAYSLKDVEYVQGSPVLLGESRVVAILFFATWCKGSRVALNEFQKVYDTYGHDVAFIAVTQESREDLDAYEVHGRQASNFKSLNTFGFAIAIEDGTLTKEYQLKHNVNTLPHVYLVGRDDTIFWHGHPLGHFDDATRRTLAYDFSAAAAPNKMD</sequence>
<dbReference type="PANTHER" id="PTHR42852:SF13">
    <property type="entry name" value="PROTEIN DIPZ"/>
    <property type="match status" value="1"/>
</dbReference>
<evidence type="ECO:0000259" key="2">
    <source>
        <dbReference type="PROSITE" id="PS51352"/>
    </source>
</evidence>
<dbReference type="OrthoDB" id="157379at2759"/>
<dbReference type="InterPro" id="IPR050553">
    <property type="entry name" value="Thioredoxin_ResA/DsbE_sf"/>
</dbReference>
<accession>W4GRH7</accession>
<dbReference type="InterPro" id="IPR036249">
    <property type="entry name" value="Thioredoxin-like_sf"/>
</dbReference>
<name>W4GRH7_APHAT</name>
<dbReference type="PANTHER" id="PTHR42852">
    <property type="entry name" value="THIOL:DISULFIDE INTERCHANGE PROTEIN DSBE"/>
    <property type="match status" value="1"/>
</dbReference>
<keyword evidence="1" id="KW-0472">Membrane</keyword>
<dbReference type="Pfam" id="PF00578">
    <property type="entry name" value="AhpC-TSA"/>
    <property type="match status" value="1"/>
</dbReference>
<evidence type="ECO:0000256" key="1">
    <source>
        <dbReference type="SAM" id="Phobius"/>
    </source>
</evidence>
<dbReference type="EMBL" id="KI913124">
    <property type="protein sequence ID" value="ETV81594.1"/>
    <property type="molecule type" value="Genomic_DNA"/>
</dbReference>
<dbReference type="VEuPathDB" id="FungiDB:H257_06061"/>
<dbReference type="GO" id="GO:0016209">
    <property type="term" value="F:antioxidant activity"/>
    <property type="evidence" value="ECO:0007669"/>
    <property type="project" value="InterPro"/>
</dbReference>
<dbReference type="GeneID" id="20808057"/>
<dbReference type="InterPro" id="IPR000866">
    <property type="entry name" value="AhpC/TSA"/>
</dbReference>
<proteinExistence type="predicted"/>
<dbReference type="Gene3D" id="3.40.30.10">
    <property type="entry name" value="Glutaredoxin"/>
    <property type="match status" value="1"/>
</dbReference>
<dbReference type="PROSITE" id="PS51352">
    <property type="entry name" value="THIOREDOXIN_2"/>
    <property type="match status" value="1"/>
</dbReference>
<dbReference type="RefSeq" id="XP_009829452.1">
    <property type="nucleotide sequence ID" value="XM_009831150.1"/>
</dbReference>
<feature type="transmembrane region" description="Helical" evidence="1">
    <location>
        <begin position="12"/>
        <end position="38"/>
    </location>
</feature>
<protein>
    <recommendedName>
        <fullName evidence="2">Thioredoxin domain-containing protein</fullName>
    </recommendedName>
</protein>
<dbReference type="GO" id="GO:0016491">
    <property type="term" value="F:oxidoreductase activity"/>
    <property type="evidence" value="ECO:0007669"/>
    <property type="project" value="InterPro"/>
</dbReference>
<reference evidence="3" key="1">
    <citation type="submission" date="2013-12" db="EMBL/GenBank/DDBJ databases">
        <title>The Genome Sequence of Aphanomyces astaci APO3.</title>
        <authorList>
            <consortium name="The Broad Institute Genomics Platform"/>
            <person name="Russ C."/>
            <person name="Tyler B."/>
            <person name="van West P."/>
            <person name="Dieguez-Uribeondo J."/>
            <person name="Young S.K."/>
            <person name="Zeng Q."/>
            <person name="Gargeya S."/>
            <person name="Fitzgerald M."/>
            <person name="Abouelleil A."/>
            <person name="Alvarado L."/>
            <person name="Chapman S.B."/>
            <person name="Gainer-Dewar J."/>
            <person name="Goldberg J."/>
            <person name="Griggs A."/>
            <person name="Gujja S."/>
            <person name="Hansen M."/>
            <person name="Howarth C."/>
            <person name="Imamovic A."/>
            <person name="Ireland A."/>
            <person name="Larimer J."/>
            <person name="McCowan C."/>
            <person name="Murphy C."/>
            <person name="Pearson M."/>
            <person name="Poon T.W."/>
            <person name="Priest M."/>
            <person name="Roberts A."/>
            <person name="Saif S."/>
            <person name="Shea T."/>
            <person name="Sykes S."/>
            <person name="Wortman J."/>
            <person name="Nusbaum C."/>
            <person name="Birren B."/>
        </authorList>
    </citation>
    <scope>NUCLEOTIDE SEQUENCE [LARGE SCALE GENOMIC DNA]</scope>
    <source>
        <strain evidence="3">APO3</strain>
    </source>
</reference>
<evidence type="ECO:0000313" key="3">
    <source>
        <dbReference type="EMBL" id="ETV81594.1"/>
    </source>
</evidence>
<keyword evidence="1" id="KW-1133">Transmembrane helix</keyword>
<dbReference type="AlphaFoldDB" id="W4GRH7"/>
<dbReference type="InterPro" id="IPR013766">
    <property type="entry name" value="Thioredoxin_domain"/>
</dbReference>
<feature type="domain" description="Thioredoxin" evidence="2">
    <location>
        <begin position="77"/>
        <end position="228"/>
    </location>
</feature>
<dbReference type="SUPFAM" id="SSF52833">
    <property type="entry name" value="Thioredoxin-like"/>
    <property type="match status" value="1"/>
</dbReference>